<evidence type="ECO:0000313" key="5">
    <source>
        <dbReference type="EMBL" id="QNO57700.1"/>
    </source>
</evidence>
<gene>
    <name evidence="5" type="primary">polC</name>
    <name evidence="5" type="ORF">NMCMJOEM_00038</name>
</gene>
<organism evidence="5">
    <name type="scientific">Candidatus Methanophaga sp. ANME-1 ERB7</name>
    <dbReference type="NCBI Taxonomy" id="2759913"/>
    <lineage>
        <taxon>Archaea</taxon>
        <taxon>Methanobacteriati</taxon>
        <taxon>Methanobacteriota</taxon>
        <taxon>Stenosarchaea group</taxon>
        <taxon>Methanomicrobia</taxon>
        <taxon>Candidatus Methanophagales</taxon>
        <taxon>Candidatus Methanophagaceae</taxon>
        <taxon>Candidatus Methanophaga</taxon>
    </lineage>
</organism>
<accession>A0A7G9ZBR6</accession>
<dbReference type="EMBL" id="MT631699">
    <property type="protein sequence ID" value="QNO57700.1"/>
    <property type="molecule type" value="Genomic_DNA"/>
</dbReference>
<dbReference type="GO" id="GO:0003887">
    <property type="term" value="F:DNA-directed DNA polymerase activity"/>
    <property type="evidence" value="ECO:0007669"/>
    <property type="project" value="UniProtKB-EC"/>
</dbReference>
<protein>
    <submittedName>
        <fullName evidence="5">DNA polymerase III PolC-type</fullName>
        <ecNumber evidence="5">2.7.7.7</ecNumber>
    </submittedName>
</protein>
<dbReference type="CDD" id="cd06127">
    <property type="entry name" value="DEDDh"/>
    <property type="match status" value="1"/>
</dbReference>
<keyword evidence="5" id="KW-0808">Transferase</keyword>
<sequence>MYLFFDTETTGLPKVRGAPLTKLNNWPRMVQLAWLLYDKNQNLISEADYIIKPEGFTIPADASNVHGITTEKALVSGVHLEAVLHEFSDVIPKSEIIIAHNMDFDDKIVGAEFLRSGVESALFDKPRFCTMKTTTELCQIPGPHRYKWPKLSELHYHLFKKDFEDAHDAAVDVKACMKCFFELMRVGFIKNENNKDRTA</sequence>
<dbReference type="GO" id="GO:0008408">
    <property type="term" value="F:3'-5' exonuclease activity"/>
    <property type="evidence" value="ECO:0007669"/>
    <property type="project" value="TreeGrafter"/>
</dbReference>
<dbReference type="AlphaFoldDB" id="A0A7G9ZBR6"/>
<dbReference type="EC" id="2.7.7.7" evidence="5"/>
<dbReference type="InterPro" id="IPR012337">
    <property type="entry name" value="RNaseH-like_sf"/>
</dbReference>
<dbReference type="PANTHER" id="PTHR30231:SF4">
    <property type="entry name" value="PROTEIN NEN2"/>
    <property type="match status" value="1"/>
</dbReference>
<reference evidence="5" key="1">
    <citation type="submission" date="2020-06" db="EMBL/GenBank/DDBJ databases">
        <title>Unique genomic features of the anaerobic methanotrophic archaea.</title>
        <authorList>
            <person name="Chadwick G.L."/>
            <person name="Skennerton C.T."/>
            <person name="Laso-Perez R."/>
            <person name="Leu A.O."/>
            <person name="Speth D.R."/>
            <person name="Yu H."/>
            <person name="Morgan-Lang C."/>
            <person name="Hatzenpichler R."/>
            <person name="Goudeau D."/>
            <person name="Malmstrom R."/>
            <person name="Brazelton W.J."/>
            <person name="Woyke T."/>
            <person name="Hallam S.J."/>
            <person name="Tyson G.W."/>
            <person name="Wegener G."/>
            <person name="Boetius A."/>
            <person name="Orphan V."/>
        </authorList>
    </citation>
    <scope>NUCLEOTIDE SEQUENCE</scope>
</reference>
<evidence type="ECO:0000256" key="1">
    <source>
        <dbReference type="ARBA" id="ARBA00022722"/>
    </source>
</evidence>
<evidence type="ECO:0000256" key="2">
    <source>
        <dbReference type="ARBA" id="ARBA00022801"/>
    </source>
</evidence>
<keyword evidence="2" id="KW-0378">Hydrolase</keyword>
<dbReference type="InterPro" id="IPR036397">
    <property type="entry name" value="RNaseH_sf"/>
</dbReference>
<proteinExistence type="predicted"/>
<dbReference type="GO" id="GO:0003676">
    <property type="term" value="F:nucleic acid binding"/>
    <property type="evidence" value="ECO:0007669"/>
    <property type="project" value="InterPro"/>
</dbReference>
<dbReference type="SUPFAM" id="SSF53098">
    <property type="entry name" value="Ribonuclease H-like"/>
    <property type="match status" value="1"/>
</dbReference>
<evidence type="ECO:0000256" key="3">
    <source>
        <dbReference type="ARBA" id="ARBA00022839"/>
    </source>
</evidence>
<dbReference type="Pfam" id="PF00929">
    <property type="entry name" value="RNase_T"/>
    <property type="match status" value="1"/>
</dbReference>
<dbReference type="Gene3D" id="3.30.420.10">
    <property type="entry name" value="Ribonuclease H-like superfamily/Ribonuclease H"/>
    <property type="match status" value="1"/>
</dbReference>
<dbReference type="PANTHER" id="PTHR30231">
    <property type="entry name" value="DNA POLYMERASE III SUBUNIT EPSILON"/>
    <property type="match status" value="1"/>
</dbReference>
<keyword evidence="3" id="KW-0269">Exonuclease</keyword>
<keyword evidence="5" id="KW-0548">Nucleotidyltransferase</keyword>
<dbReference type="InterPro" id="IPR013520">
    <property type="entry name" value="Ribonucl_H"/>
</dbReference>
<evidence type="ECO:0000259" key="4">
    <source>
        <dbReference type="SMART" id="SM00479"/>
    </source>
</evidence>
<feature type="domain" description="Exonuclease" evidence="4">
    <location>
        <begin position="1"/>
        <end position="189"/>
    </location>
</feature>
<keyword evidence="1" id="KW-0540">Nuclease</keyword>
<dbReference type="SMART" id="SM00479">
    <property type="entry name" value="EXOIII"/>
    <property type="match status" value="1"/>
</dbReference>
<name>A0A7G9ZBR6_9EURY</name>